<keyword evidence="2" id="KW-1185">Reference proteome</keyword>
<sequence>MEAYRESDEELTRPKGWLRERVSGSRAVGIALDDSVLTLRSEIIELLASWARLVVEERHLPAPGDCSVMGLAGFLDSHVPWLAEHPAAPDFDYEIAALLDACRSLHGLAPVARRMPLGGCSHPHCTGQLYAVITDAGPGAAPSEVVCDSGHAPPPEDWLLLALRRRPAVSGKQG</sequence>
<evidence type="ECO:0000313" key="1">
    <source>
        <dbReference type="EMBL" id="TSB43101.1"/>
    </source>
</evidence>
<dbReference type="Proteomes" id="UP000320888">
    <property type="component" value="Unassembled WGS sequence"/>
</dbReference>
<proteinExistence type="predicted"/>
<evidence type="ECO:0000313" key="2">
    <source>
        <dbReference type="Proteomes" id="UP000320888"/>
    </source>
</evidence>
<accession>A0A553ZNQ0</accession>
<dbReference type="RefSeq" id="WP_143941325.1">
    <property type="nucleotide sequence ID" value="NZ_VKLS01000041.1"/>
</dbReference>
<gene>
    <name evidence="1" type="ORF">FNZ23_06300</name>
</gene>
<dbReference type="OrthoDB" id="4261376at2"/>
<reference evidence="1 2" key="1">
    <citation type="submission" date="2019-07" db="EMBL/GenBank/DDBJ databases">
        <title>Draft genome for Streptomyces benahoarensis MZ03-48.</title>
        <authorList>
            <person name="Gonzalez-Pimentel J.L."/>
        </authorList>
    </citation>
    <scope>NUCLEOTIDE SEQUENCE [LARGE SCALE GENOMIC DNA]</scope>
    <source>
        <strain evidence="1 2">MZ03-48</strain>
    </source>
</reference>
<dbReference type="EMBL" id="VKLS01000041">
    <property type="protein sequence ID" value="TSB43101.1"/>
    <property type="molecule type" value="Genomic_DNA"/>
</dbReference>
<dbReference type="AlphaFoldDB" id="A0A553ZNQ0"/>
<name>A0A553ZNQ0_9ACTN</name>
<protein>
    <submittedName>
        <fullName evidence="1">Uncharacterized protein</fullName>
    </submittedName>
</protein>
<organism evidence="1 2">
    <name type="scientific">Streptomyces benahoarensis</name>
    <dbReference type="NCBI Taxonomy" id="2595054"/>
    <lineage>
        <taxon>Bacteria</taxon>
        <taxon>Bacillati</taxon>
        <taxon>Actinomycetota</taxon>
        <taxon>Actinomycetes</taxon>
        <taxon>Kitasatosporales</taxon>
        <taxon>Streptomycetaceae</taxon>
        <taxon>Streptomyces</taxon>
    </lineage>
</organism>
<comment type="caution">
    <text evidence="1">The sequence shown here is derived from an EMBL/GenBank/DDBJ whole genome shotgun (WGS) entry which is preliminary data.</text>
</comment>